<feature type="compositionally biased region" description="Basic residues" evidence="1">
    <location>
        <begin position="656"/>
        <end position="669"/>
    </location>
</feature>
<name>A0A9W9MR49_9EURO</name>
<keyword evidence="3" id="KW-1185">Reference proteome</keyword>
<feature type="region of interest" description="Disordered" evidence="1">
    <location>
        <begin position="377"/>
        <end position="438"/>
    </location>
</feature>
<feature type="region of interest" description="Disordered" evidence="1">
    <location>
        <begin position="596"/>
        <end position="723"/>
    </location>
</feature>
<dbReference type="EMBL" id="JAPQKP010000002">
    <property type="protein sequence ID" value="KAJ5205932.1"/>
    <property type="molecule type" value="Genomic_DNA"/>
</dbReference>
<accession>A0A9W9MR49</accession>
<feature type="compositionally biased region" description="Low complexity" evidence="1">
    <location>
        <begin position="597"/>
        <end position="625"/>
    </location>
</feature>
<feature type="compositionally biased region" description="Basic and acidic residues" evidence="1">
    <location>
        <begin position="638"/>
        <end position="655"/>
    </location>
</feature>
<evidence type="ECO:0000256" key="1">
    <source>
        <dbReference type="SAM" id="MobiDB-lite"/>
    </source>
</evidence>
<feature type="region of interest" description="Disordered" evidence="1">
    <location>
        <begin position="519"/>
        <end position="543"/>
    </location>
</feature>
<feature type="region of interest" description="Disordered" evidence="1">
    <location>
        <begin position="1032"/>
        <end position="1056"/>
    </location>
</feature>
<gene>
    <name evidence="2" type="ORF">N7472_002380</name>
</gene>
<feature type="compositionally biased region" description="Basic residues" evidence="1">
    <location>
        <begin position="312"/>
        <end position="327"/>
    </location>
</feature>
<feature type="compositionally biased region" description="Basic and acidic residues" evidence="1">
    <location>
        <begin position="673"/>
        <end position="684"/>
    </location>
</feature>
<proteinExistence type="predicted"/>
<sequence length="1056" mass="117505">MAPIFSKFADGEISPHLPLAPGEQQQHPCDDEITTQQCHEKAQLAAIEHTRLDVRVPELLNPQATQAETKLPDASTSEDEDIGATRLKLQKWADGWTGLTLGDGLTLGNGQLRLNILDWRTPPTAFIVENNPTGNPKCDLEAVITESNIIRIDFKTTTDYPDGMMGILGAIRAIFTSPEDIGMSSIETGCAPAHRESKNPNRDGYFIKWTSPWETFGCRVSWMKAEEDSQTIRFKFVSGRNAGPEEQLMVTVDENDKFYQRISDKDPNTYGKWMALPVRIWLRTQWLVAKTGHIDNELFGKLSLNGNYPSSIKKRNKGKKQSKKLPKRARESFKAEEGNSEAEKSNASVASSPEPSVVRQEHTMEIVGSYELVKEESTRQELTKRISTLRIDTQKSNRRSKGKGRGECTPCSSGSSGSNLGKKDVDQFTDQPDDQRELLPGVQDIARQDVPTEQQLAAVADQQTVNVSRFPSPSDLTTPLSSSFETAQTHLSPNTPFPSSALSCYFTPTSNHWKKNEVDEEDGVHAEENEPAEISDQLSLTPRGDEVGLLRSVSNNRDEVWFSDPEEYLGGHEAQRLVLRRSESFNVASLGLFKGQETASSSPAANPPLSSLASSNSSTTGSVGVESDESSSDGTAQLDDHTPAEPSRRGKESAYKRRKQEKRRRRKNLVKLQQEHSEQEHRADSSASSQGDRLEGRSPSPPELFEDEDPTPTAAQFGNIGTPFPEPQLDLGKIAILCEKQGCQVLCGLGNGVSVVCPKCGPFSEVRYCGKDHLWEDVKMHWLICGTRPVYQQQPLAGLIQYNILVGPPMLPSLHQWDTPERHRQAVWFSSARDRGDYFVFAEWDDLVKAADAPGSHVGLRCSPRIAHIVRFEDAKEKDRFRRCLAVCLFSAVEHPALVDYIYRLVRDWMRAHNMWASDKDMDSMLRYQMGLEMGNTLDKSRLGLRHACETEWVGANRRHCEDSTCASERRPTLLGYQGMGLGFRRVCEYLESNYWILRAHRATHPSVSDVVARTCGGRILGGPFNGPADFSPWRRLGRGGNGPHGAGDAVKTAGQ</sequence>
<evidence type="ECO:0000313" key="2">
    <source>
        <dbReference type="EMBL" id="KAJ5205932.1"/>
    </source>
</evidence>
<feature type="compositionally biased region" description="Basic and acidic residues" evidence="1">
    <location>
        <begin position="328"/>
        <end position="344"/>
    </location>
</feature>
<feature type="region of interest" description="Disordered" evidence="1">
    <location>
        <begin position="8"/>
        <end position="27"/>
    </location>
</feature>
<dbReference type="Proteomes" id="UP001150879">
    <property type="component" value="Unassembled WGS sequence"/>
</dbReference>
<feature type="non-terminal residue" evidence="2">
    <location>
        <position position="1"/>
    </location>
</feature>
<reference evidence="2" key="1">
    <citation type="submission" date="2022-11" db="EMBL/GenBank/DDBJ databases">
        <authorList>
            <person name="Petersen C."/>
        </authorList>
    </citation>
    <scope>NUCLEOTIDE SEQUENCE</scope>
    <source>
        <strain evidence="2">IBT 16849</strain>
    </source>
</reference>
<organism evidence="2 3">
    <name type="scientific">Penicillium cf. griseofulvum</name>
    <dbReference type="NCBI Taxonomy" id="2972120"/>
    <lineage>
        <taxon>Eukaryota</taxon>
        <taxon>Fungi</taxon>
        <taxon>Dikarya</taxon>
        <taxon>Ascomycota</taxon>
        <taxon>Pezizomycotina</taxon>
        <taxon>Eurotiomycetes</taxon>
        <taxon>Eurotiomycetidae</taxon>
        <taxon>Eurotiales</taxon>
        <taxon>Aspergillaceae</taxon>
        <taxon>Penicillium</taxon>
    </lineage>
</organism>
<feature type="compositionally biased region" description="Low complexity" evidence="1">
    <location>
        <begin position="345"/>
        <end position="358"/>
    </location>
</feature>
<comment type="caution">
    <text evidence="2">The sequence shown here is derived from an EMBL/GenBank/DDBJ whole genome shotgun (WGS) entry which is preliminary data.</text>
</comment>
<protein>
    <submittedName>
        <fullName evidence="2">Uncharacterized protein</fullName>
    </submittedName>
</protein>
<dbReference type="AlphaFoldDB" id="A0A9W9MR49"/>
<evidence type="ECO:0000313" key="3">
    <source>
        <dbReference type="Proteomes" id="UP001150879"/>
    </source>
</evidence>
<reference evidence="2" key="2">
    <citation type="journal article" date="2023" name="IMA Fungus">
        <title>Comparative genomic study of the Penicillium genus elucidates a diverse pangenome and 15 lateral gene transfer events.</title>
        <authorList>
            <person name="Petersen C."/>
            <person name="Sorensen T."/>
            <person name="Nielsen M.R."/>
            <person name="Sondergaard T.E."/>
            <person name="Sorensen J.L."/>
            <person name="Fitzpatrick D.A."/>
            <person name="Frisvad J.C."/>
            <person name="Nielsen K.L."/>
        </authorList>
    </citation>
    <scope>NUCLEOTIDE SEQUENCE</scope>
    <source>
        <strain evidence="2">IBT 16849</strain>
    </source>
</reference>
<feature type="region of interest" description="Disordered" evidence="1">
    <location>
        <begin position="310"/>
        <end position="362"/>
    </location>
</feature>